<evidence type="ECO:0000256" key="4">
    <source>
        <dbReference type="ARBA" id="ARBA00022679"/>
    </source>
</evidence>
<dbReference type="InterPro" id="IPR008144">
    <property type="entry name" value="Guanylate_kin-like_dom"/>
</dbReference>
<dbReference type="RefSeq" id="WP_093520490.1">
    <property type="nucleotide sequence ID" value="NZ_FOSK01000007.1"/>
</dbReference>
<dbReference type="NCBIfam" id="TIGR03263">
    <property type="entry name" value="guanyl_kin"/>
    <property type="match status" value="1"/>
</dbReference>
<keyword evidence="6 9" id="KW-0418">Kinase</keyword>
<evidence type="ECO:0000256" key="6">
    <source>
        <dbReference type="ARBA" id="ARBA00022777"/>
    </source>
</evidence>
<evidence type="ECO:0000313" key="12">
    <source>
        <dbReference type="Proteomes" id="UP000199598"/>
    </source>
</evidence>
<name>A0A1I4B4K5_9HYPH</name>
<evidence type="ECO:0000256" key="5">
    <source>
        <dbReference type="ARBA" id="ARBA00022741"/>
    </source>
</evidence>
<dbReference type="Pfam" id="PF00625">
    <property type="entry name" value="Guanylate_kin"/>
    <property type="match status" value="1"/>
</dbReference>
<evidence type="ECO:0000256" key="2">
    <source>
        <dbReference type="ARBA" id="ARBA00012961"/>
    </source>
</evidence>
<comment type="caution">
    <text evidence="11">The sequence shown here is derived from an EMBL/GenBank/DDBJ whole genome shotgun (WGS) entry which is preliminary data.</text>
</comment>
<keyword evidence="7 9" id="KW-0067">ATP-binding</keyword>
<reference evidence="11 12" key="1">
    <citation type="submission" date="2016-10" db="EMBL/GenBank/DDBJ databases">
        <authorList>
            <person name="Varghese N."/>
            <person name="Submissions S."/>
        </authorList>
    </citation>
    <scope>NUCLEOTIDE SEQUENCE [LARGE SCALE GENOMIC DNA]</scope>
    <source>
        <strain evidence="11 12">DSM 16392</strain>
    </source>
</reference>
<dbReference type="PANTHER" id="PTHR23117:SF13">
    <property type="entry name" value="GUANYLATE KINASE"/>
    <property type="match status" value="1"/>
</dbReference>
<dbReference type="InterPro" id="IPR017665">
    <property type="entry name" value="Guanylate_kinase"/>
</dbReference>
<dbReference type="Gene3D" id="3.30.63.10">
    <property type="entry name" value="Guanylate Kinase phosphate binding domain"/>
    <property type="match status" value="1"/>
</dbReference>
<comment type="function">
    <text evidence="9">Essential for recycling GMP and indirectly, cGMP.</text>
</comment>
<comment type="subcellular location">
    <subcellularLocation>
        <location evidence="9">Cytoplasm</location>
    </subcellularLocation>
</comment>
<dbReference type="Proteomes" id="UP000199598">
    <property type="component" value="Unassembled WGS sequence"/>
</dbReference>
<dbReference type="Gene3D" id="3.40.50.300">
    <property type="entry name" value="P-loop containing nucleotide triphosphate hydrolases"/>
    <property type="match status" value="1"/>
</dbReference>
<evidence type="ECO:0000256" key="9">
    <source>
        <dbReference type="HAMAP-Rule" id="MF_00328"/>
    </source>
</evidence>
<keyword evidence="12" id="KW-1185">Reference proteome</keyword>
<sequence length="230" mass="25419">MTSKKRDGTTVSAQDIEEARRGFMLVLAAPSGAGKGTIANKLLADDDKLALSVSATTRQRRAAEEHGVHYYFLETDDFERKIKANELLEWAKVHDNYYGTPREPVDASLNAGKDILFDIDIAGVRQLQEQAGEDVVAIFVLPPSIAEMHARLTGRGDDDDAAIKRRMKTAIDEVSGWQEFDYIIVNDDLDKAVATVQSIIASERLKRVRLPKLSGKMEGMIADLKSTIAE</sequence>
<proteinExistence type="inferred from homology"/>
<evidence type="ECO:0000256" key="1">
    <source>
        <dbReference type="ARBA" id="ARBA00005790"/>
    </source>
</evidence>
<evidence type="ECO:0000256" key="7">
    <source>
        <dbReference type="ARBA" id="ARBA00022840"/>
    </source>
</evidence>
<dbReference type="CDD" id="cd00071">
    <property type="entry name" value="GMPK"/>
    <property type="match status" value="1"/>
</dbReference>
<dbReference type="HAMAP" id="MF_00328">
    <property type="entry name" value="Guanylate_kinase"/>
    <property type="match status" value="1"/>
</dbReference>
<evidence type="ECO:0000256" key="8">
    <source>
        <dbReference type="ARBA" id="ARBA00030128"/>
    </source>
</evidence>
<dbReference type="InterPro" id="IPR027417">
    <property type="entry name" value="P-loop_NTPase"/>
</dbReference>
<dbReference type="SUPFAM" id="SSF52540">
    <property type="entry name" value="P-loop containing nucleoside triphosphate hydrolases"/>
    <property type="match status" value="1"/>
</dbReference>
<comment type="catalytic activity">
    <reaction evidence="9">
        <text>GMP + ATP = GDP + ADP</text>
        <dbReference type="Rhea" id="RHEA:20780"/>
        <dbReference type="ChEBI" id="CHEBI:30616"/>
        <dbReference type="ChEBI" id="CHEBI:58115"/>
        <dbReference type="ChEBI" id="CHEBI:58189"/>
        <dbReference type="ChEBI" id="CHEBI:456216"/>
        <dbReference type="EC" id="2.7.4.8"/>
    </reaction>
</comment>
<keyword evidence="9" id="KW-0963">Cytoplasm</keyword>
<dbReference type="EMBL" id="FOSK01000007">
    <property type="protein sequence ID" value="SFK63798.1"/>
    <property type="molecule type" value="Genomic_DNA"/>
</dbReference>
<keyword evidence="5 9" id="KW-0547">Nucleotide-binding</keyword>
<protein>
    <recommendedName>
        <fullName evidence="3 9">Guanylate kinase</fullName>
        <ecNumber evidence="2 9">2.7.4.8</ecNumber>
    </recommendedName>
    <alternativeName>
        <fullName evidence="8 9">GMP kinase</fullName>
    </alternativeName>
</protein>
<dbReference type="InterPro" id="IPR020590">
    <property type="entry name" value="Guanylate_kinase_CS"/>
</dbReference>
<evidence type="ECO:0000256" key="3">
    <source>
        <dbReference type="ARBA" id="ARBA00016296"/>
    </source>
</evidence>
<dbReference type="PROSITE" id="PS50052">
    <property type="entry name" value="GUANYLATE_KINASE_2"/>
    <property type="match status" value="1"/>
</dbReference>
<organism evidence="11 12">
    <name type="scientific">Pseudovibrio ascidiaceicola</name>
    <dbReference type="NCBI Taxonomy" id="285279"/>
    <lineage>
        <taxon>Bacteria</taxon>
        <taxon>Pseudomonadati</taxon>
        <taxon>Pseudomonadota</taxon>
        <taxon>Alphaproteobacteria</taxon>
        <taxon>Hyphomicrobiales</taxon>
        <taxon>Stappiaceae</taxon>
        <taxon>Pseudovibrio</taxon>
    </lineage>
</organism>
<dbReference type="PANTHER" id="PTHR23117">
    <property type="entry name" value="GUANYLATE KINASE-RELATED"/>
    <property type="match status" value="1"/>
</dbReference>
<feature type="binding site" evidence="9">
    <location>
        <begin position="29"/>
        <end position="36"/>
    </location>
    <ligand>
        <name>ATP</name>
        <dbReference type="ChEBI" id="CHEBI:30616"/>
    </ligand>
</feature>
<evidence type="ECO:0000259" key="10">
    <source>
        <dbReference type="PROSITE" id="PS50052"/>
    </source>
</evidence>
<gene>
    <name evidence="9" type="primary">gmk</name>
    <name evidence="11" type="ORF">SAMN04488518_107139</name>
</gene>
<accession>A0A1I4B4K5</accession>
<evidence type="ECO:0000313" key="11">
    <source>
        <dbReference type="EMBL" id="SFK63798.1"/>
    </source>
</evidence>
<dbReference type="PROSITE" id="PS00856">
    <property type="entry name" value="GUANYLATE_KINASE_1"/>
    <property type="match status" value="1"/>
</dbReference>
<dbReference type="InterPro" id="IPR008145">
    <property type="entry name" value="GK/Ca_channel_bsu"/>
</dbReference>
<dbReference type="GO" id="GO:0016301">
    <property type="term" value="F:kinase activity"/>
    <property type="evidence" value="ECO:0007669"/>
    <property type="project" value="UniProtKB-KW"/>
</dbReference>
<dbReference type="SMART" id="SM00072">
    <property type="entry name" value="GuKc"/>
    <property type="match status" value="1"/>
</dbReference>
<comment type="similarity">
    <text evidence="1 9">Belongs to the guanylate kinase family.</text>
</comment>
<keyword evidence="4 9" id="KW-0808">Transferase</keyword>
<feature type="domain" description="Guanylate kinase-like" evidence="10">
    <location>
        <begin position="22"/>
        <end position="201"/>
    </location>
</feature>
<dbReference type="EC" id="2.7.4.8" evidence="2 9"/>